<sequence length="103" mass="11876">MKFCTEWTLLGNIVSEFIQIGQDSIRSLTDQYSLKHMHCMTFVILFIPPYGVQQLVALPFGNLSATEEQVQENILCSNWLHCLLGTCQLQKSKYRRTSFDSKL</sequence>
<evidence type="ECO:0000313" key="2">
    <source>
        <dbReference type="Proteomes" id="UP001458880"/>
    </source>
</evidence>
<evidence type="ECO:0000313" key="1">
    <source>
        <dbReference type="EMBL" id="KAK9729016.1"/>
    </source>
</evidence>
<dbReference type="EMBL" id="JASPKY010000164">
    <property type="protein sequence ID" value="KAK9729016.1"/>
    <property type="molecule type" value="Genomic_DNA"/>
</dbReference>
<gene>
    <name evidence="1" type="ORF">QE152_g16896</name>
</gene>
<proteinExistence type="predicted"/>
<keyword evidence="2" id="KW-1185">Reference proteome</keyword>
<organism evidence="1 2">
    <name type="scientific">Popillia japonica</name>
    <name type="common">Japanese beetle</name>
    <dbReference type="NCBI Taxonomy" id="7064"/>
    <lineage>
        <taxon>Eukaryota</taxon>
        <taxon>Metazoa</taxon>
        <taxon>Ecdysozoa</taxon>
        <taxon>Arthropoda</taxon>
        <taxon>Hexapoda</taxon>
        <taxon>Insecta</taxon>
        <taxon>Pterygota</taxon>
        <taxon>Neoptera</taxon>
        <taxon>Endopterygota</taxon>
        <taxon>Coleoptera</taxon>
        <taxon>Polyphaga</taxon>
        <taxon>Scarabaeiformia</taxon>
        <taxon>Scarabaeidae</taxon>
        <taxon>Rutelinae</taxon>
        <taxon>Popillia</taxon>
    </lineage>
</organism>
<accession>A0AAW1L6C3</accession>
<name>A0AAW1L6C3_POPJA</name>
<comment type="caution">
    <text evidence="1">The sequence shown here is derived from an EMBL/GenBank/DDBJ whole genome shotgun (WGS) entry which is preliminary data.</text>
</comment>
<dbReference type="AlphaFoldDB" id="A0AAW1L6C3"/>
<reference evidence="1 2" key="1">
    <citation type="journal article" date="2024" name="BMC Genomics">
        <title>De novo assembly and annotation of Popillia japonica's genome with initial clues to its potential as an invasive pest.</title>
        <authorList>
            <person name="Cucini C."/>
            <person name="Boschi S."/>
            <person name="Funari R."/>
            <person name="Cardaioli E."/>
            <person name="Iannotti N."/>
            <person name="Marturano G."/>
            <person name="Paoli F."/>
            <person name="Bruttini M."/>
            <person name="Carapelli A."/>
            <person name="Frati F."/>
            <person name="Nardi F."/>
        </authorList>
    </citation>
    <scope>NUCLEOTIDE SEQUENCE [LARGE SCALE GENOMIC DNA]</scope>
    <source>
        <strain evidence="1">DMR45628</strain>
    </source>
</reference>
<dbReference type="Proteomes" id="UP001458880">
    <property type="component" value="Unassembled WGS sequence"/>
</dbReference>
<protein>
    <submittedName>
        <fullName evidence="1">Uncharacterized protein</fullName>
    </submittedName>
</protein>